<dbReference type="Proteomes" id="UP000017980">
    <property type="component" value="Unassembled WGS sequence"/>
</dbReference>
<gene>
    <name evidence="1" type="ORF">BN488_01220</name>
</gene>
<dbReference type="InterPro" id="IPR016024">
    <property type="entry name" value="ARM-type_fold"/>
</dbReference>
<organism evidence="1 2">
    <name type="scientific">Intestinibacter bartlettii CAG:1329</name>
    <dbReference type="NCBI Taxonomy" id="1263063"/>
    <lineage>
        <taxon>Bacteria</taxon>
        <taxon>Bacillati</taxon>
        <taxon>Bacillota</taxon>
        <taxon>Clostridia</taxon>
        <taxon>Peptostreptococcales</taxon>
        <taxon>Peptostreptococcaceae</taxon>
        <taxon>Intestinibacter</taxon>
    </lineage>
</organism>
<dbReference type="SUPFAM" id="SSF48371">
    <property type="entry name" value="ARM repeat"/>
    <property type="match status" value="1"/>
</dbReference>
<evidence type="ECO:0008006" key="3">
    <source>
        <dbReference type="Google" id="ProtNLM"/>
    </source>
</evidence>
<name>R5XN75_9FIRM</name>
<reference evidence="1" key="1">
    <citation type="submission" date="2012-11" db="EMBL/GenBank/DDBJ databases">
        <title>Dependencies among metagenomic species, viruses, plasmids and units of genetic variation.</title>
        <authorList>
            <person name="Nielsen H.B."/>
            <person name="Almeida M."/>
            <person name="Juncker A.S."/>
            <person name="Rasmussen S."/>
            <person name="Li J."/>
            <person name="Sunagawa S."/>
            <person name="Plichta D."/>
            <person name="Gautier L."/>
            <person name="Le Chatelier E."/>
            <person name="Peletier E."/>
            <person name="Bonde I."/>
            <person name="Nielsen T."/>
            <person name="Manichanh C."/>
            <person name="Arumugam M."/>
            <person name="Batto J."/>
            <person name="Santos M.B.Q.D."/>
            <person name="Blom N."/>
            <person name="Borruel N."/>
            <person name="Burgdorf K.S."/>
            <person name="Boumezbeur F."/>
            <person name="Casellas F."/>
            <person name="Dore J."/>
            <person name="Guarner F."/>
            <person name="Hansen T."/>
            <person name="Hildebrand F."/>
            <person name="Kaas R.S."/>
            <person name="Kennedy S."/>
            <person name="Kristiansen K."/>
            <person name="Kultima J.R."/>
            <person name="Leonard P."/>
            <person name="Levenez F."/>
            <person name="Lund O."/>
            <person name="Moumen B."/>
            <person name="Le Paslier D."/>
            <person name="Pons N."/>
            <person name="Pedersen O."/>
            <person name="Prifti E."/>
            <person name="Qin J."/>
            <person name="Raes J."/>
            <person name="Tap J."/>
            <person name="Tims S."/>
            <person name="Ussery D.W."/>
            <person name="Yamada T."/>
            <person name="MetaHit consortium"/>
            <person name="Renault P."/>
            <person name="Sicheritz-Ponten T."/>
            <person name="Bork P."/>
            <person name="Wang J."/>
            <person name="Brunak S."/>
            <person name="Ehrlich S.D."/>
        </authorList>
    </citation>
    <scope>NUCLEOTIDE SEQUENCE [LARGE SCALE GENOMIC DNA]</scope>
</reference>
<proteinExistence type="predicted"/>
<evidence type="ECO:0000313" key="2">
    <source>
        <dbReference type="Proteomes" id="UP000017980"/>
    </source>
</evidence>
<accession>R5XN75</accession>
<comment type="caution">
    <text evidence="1">The sequence shown here is derived from an EMBL/GenBank/DDBJ whole genome shotgun (WGS) entry which is preliminary data.</text>
</comment>
<protein>
    <recommendedName>
        <fullName evidence="3">ATPase AAA-type core domain-containing protein</fullName>
    </recommendedName>
</protein>
<sequence>MAYEIGGRADKLGNRYESRWVVKKILSIVKEEIDSIILEAIGEEEEGVDVIVINKDGSKEYHQCKGRNASKDKWSIADLNSKNILQNSKKHLDRSSTAKFMLISPISCITLHDIHERALNSNDCSDDFYNYQIKGSSLTTSFNDYCRYMNLNTSNSNDLYKAKDYLSRTYTYTVSDDLNFKKDILEKIELYFIGDSEIIYNLLANYIIEENLLGHRINNDMIIKYLQSKGILLRNLAFDNRIMPRINELNKEFVDSLNLINNKFIERKEVNKILSEIEDGNSVIIHGKAGYGKSGCVYDILQKLKSKNIGVLALKLDRRMPNDSAKKYGENLDLPASPIYCIHELYKYEKAVIIFDQLDAIRWTNTHSSTAIDVCKEMIRQVEQLNLERKNNISIVFVCRTYDYENDKSIKSLFKLKNDKVISNKMKWRDIKIDELDDSDVENVSGNIYYNFSKRMKEILKVPNNLYIWSQLDSDRKLNEITSSNDLIKSWIEQLVIKFEEKDYTRQDLDTVIEKMVKLIEKQGRLEVHKRLITNQSPTAINYLKSEGLINDNNDKISFVHQSFFDYFLVEEMLDKVLITEDIIEVIGNKMKQTPMKRYQIQMLLQIIQEVDFDLFVKLGHQILDSNKVRFFMKYLYLEVLSQSNDITKPLENLLNKYLKNERYKNDFLDTVFMNHPVFVLHLISNGTIKLWLDGSIDDMKLAISLLKSVNLTMPDDIVKVVNPYILKNEEVDTIIYNCMCDEIYLDSDEMFSLRIKLIQNNPKFLARYLRFDDLFRNKPKRALLILKEMVIYSSNKSRSDIYRGIDDIFYEINKIDRVDGKFAYEILMPLVPKENEYYSNELYGWVVHYRDIKSPARACVYILKKAMKDLIENSIDVYFEILEKYKNSNSILINEILLESSLELPEQYADKIINWISSNKGIHLLNKSGENRDELYHTKEIISKFTPHCSKDEFIRLENLIYNYHEKDEVERLKSRIDYNSSKDNYHVYWHYWGEIQYSLLPFLCKERLSIKSKNLIPVLERRFKNTYLSHKKSKNHSGSISSTISPNAISFSDKTWFDIITNKDIGKRKLSKWIETKNGFYETSIYEFAITFGNIAENDPIRFSKLILRLPCDIDNLYIYQIFKLIGLNRNSGSNTNIEYCNPIDIETCELIIKKFEFALYDINCAKALCSSIQNRSTEKWSNYTLDIISKLAKEHYNPEENEGIIGDEKNKDLKKFDNLWSNSSNCVRGKAAESIGSILWKRKELLDMFRTAVESLVVDKNPAVRLSAINCLCPIYNIDRDMAEKLTINLLKCDFRIAAHPYCRQLVYLMYKKYKNDLNIIIEKMFFSDDEYVCKVGAAFVGNLYIRYGEFKGLIYDQNKLNKNQKYSIISEAINYFDSEQYKLKCNEILYLFLNEDNDNGDLYNHLFLDKKIDIIEDKELIQKMLKSKISRRIIDYFIEYLGSCDKGILEFNELIFELCESIILNLKESPHIYESSLYGMESNISNLIMLLYEKTIGIDEINKKCLDILDLMFEYGIGNLRRKLSDVIKDY</sequence>
<dbReference type="Gene3D" id="3.40.50.300">
    <property type="entry name" value="P-loop containing nucleotide triphosphate hydrolases"/>
    <property type="match status" value="1"/>
</dbReference>
<dbReference type="SUPFAM" id="SSF52540">
    <property type="entry name" value="P-loop containing nucleoside triphosphate hydrolases"/>
    <property type="match status" value="1"/>
</dbReference>
<dbReference type="EMBL" id="CBBD010000037">
    <property type="protein sequence ID" value="CDA10181.1"/>
    <property type="molecule type" value="Genomic_DNA"/>
</dbReference>
<dbReference type="InterPro" id="IPR027417">
    <property type="entry name" value="P-loop_NTPase"/>
</dbReference>
<dbReference type="RefSeq" id="WP_022071523.1">
    <property type="nucleotide sequence ID" value="NZ_HF999326.1"/>
</dbReference>
<evidence type="ECO:0000313" key="1">
    <source>
        <dbReference type="EMBL" id="CDA10181.1"/>
    </source>
</evidence>